<comment type="subcellular location">
    <subcellularLocation>
        <location evidence="1">Mitochondrion</location>
    </subcellularLocation>
</comment>
<evidence type="ECO:0000256" key="3">
    <source>
        <dbReference type="ARBA" id="ARBA00022980"/>
    </source>
</evidence>
<proteinExistence type="inferred from homology"/>
<dbReference type="Pfam" id="PF10780">
    <property type="entry name" value="MRP_L53"/>
    <property type="match status" value="1"/>
</dbReference>
<evidence type="ECO:0000313" key="8">
    <source>
        <dbReference type="Proteomes" id="UP000224634"/>
    </source>
</evidence>
<evidence type="ECO:0000256" key="2">
    <source>
        <dbReference type="ARBA" id="ARBA00005557"/>
    </source>
</evidence>
<evidence type="ECO:0000256" key="6">
    <source>
        <dbReference type="ARBA" id="ARBA00035180"/>
    </source>
</evidence>
<evidence type="ECO:0000256" key="4">
    <source>
        <dbReference type="ARBA" id="ARBA00023128"/>
    </source>
</evidence>
<dbReference type="GO" id="GO:0005840">
    <property type="term" value="C:ribosome"/>
    <property type="evidence" value="ECO:0007669"/>
    <property type="project" value="UniProtKB-KW"/>
</dbReference>
<dbReference type="Proteomes" id="UP000224634">
    <property type="component" value="Unassembled WGS sequence"/>
</dbReference>
<keyword evidence="4" id="KW-0496">Mitochondrion</keyword>
<evidence type="ECO:0000256" key="1">
    <source>
        <dbReference type="ARBA" id="ARBA00004173"/>
    </source>
</evidence>
<name>A0A2B7YQC1_POLH7</name>
<keyword evidence="3" id="KW-0689">Ribosomal protein</keyword>
<dbReference type="InterPro" id="IPR019716">
    <property type="entry name" value="Ribosomal_mL53"/>
</dbReference>
<keyword evidence="8" id="KW-1185">Reference proteome</keyword>
<comment type="similarity">
    <text evidence="2">Belongs to the mitochondrion-specific ribosomal protein mL53 family.</text>
</comment>
<dbReference type="EMBL" id="PDNA01000019">
    <property type="protein sequence ID" value="PGH23876.1"/>
    <property type="molecule type" value="Genomic_DNA"/>
</dbReference>
<organism evidence="7 8">
    <name type="scientific">Polytolypa hystricis (strain UAMH7299)</name>
    <dbReference type="NCBI Taxonomy" id="1447883"/>
    <lineage>
        <taxon>Eukaryota</taxon>
        <taxon>Fungi</taxon>
        <taxon>Dikarya</taxon>
        <taxon>Ascomycota</taxon>
        <taxon>Pezizomycotina</taxon>
        <taxon>Eurotiomycetes</taxon>
        <taxon>Eurotiomycetidae</taxon>
        <taxon>Onygenales</taxon>
        <taxon>Onygenales incertae sedis</taxon>
        <taxon>Polytolypa</taxon>
    </lineage>
</organism>
<dbReference type="AlphaFoldDB" id="A0A2B7YQC1"/>
<dbReference type="OrthoDB" id="4136894at2759"/>
<dbReference type="GO" id="GO:0005739">
    <property type="term" value="C:mitochondrion"/>
    <property type="evidence" value="ECO:0007669"/>
    <property type="project" value="UniProtKB-SubCell"/>
</dbReference>
<sequence>MTLPVSAITSLRASFSPFSALSRPCRLFVSLLQTPNTVSPISPTHIKISVQHLPRNSPQLPEMTVGFRGGKELKLEVGKLKMSVQDVVEEVGRIGRVIEREESLKG</sequence>
<keyword evidence="5" id="KW-0687">Ribonucleoprotein</keyword>
<protein>
    <recommendedName>
        <fullName evidence="6">Large ribosomal subunit protein mL53</fullName>
    </recommendedName>
</protein>
<comment type="caution">
    <text evidence="7">The sequence shown here is derived from an EMBL/GenBank/DDBJ whole genome shotgun (WGS) entry which is preliminary data.</text>
</comment>
<evidence type="ECO:0000313" key="7">
    <source>
        <dbReference type="EMBL" id="PGH23876.1"/>
    </source>
</evidence>
<accession>A0A2B7YQC1</accession>
<reference evidence="7 8" key="1">
    <citation type="submission" date="2017-10" db="EMBL/GenBank/DDBJ databases">
        <title>Comparative genomics in systemic dimorphic fungi from Ajellomycetaceae.</title>
        <authorList>
            <person name="Munoz J.F."/>
            <person name="Mcewen J.G."/>
            <person name="Clay O.K."/>
            <person name="Cuomo C.A."/>
        </authorList>
    </citation>
    <scope>NUCLEOTIDE SEQUENCE [LARGE SCALE GENOMIC DNA]</scope>
    <source>
        <strain evidence="7 8">UAMH7299</strain>
    </source>
</reference>
<dbReference type="Gene3D" id="3.40.30.10">
    <property type="entry name" value="Glutaredoxin"/>
    <property type="match status" value="1"/>
</dbReference>
<dbReference type="GO" id="GO:1990904">
    <property type="term" value="C:ribonucleoprotein complex"/>
    <property type="evidence" value="ECO:0007669"/>
    <property type="project" value="UniProtKB-KW"/>
</dbReference>
<dbReference type="STRING" id="1447883.A0A2B7YQC1"/>
<evidence type="ECO:0000256" key="5">
    <source>
        <dbReference type="ARBA" id="ARBA00023274"/>
    </source>
</evidence>
<gene>
    <name evidence="7" type="ORF">AJ80_02125</name>
</gene>